<organism evidence="1 2">
    <name type="scientific">candidate division WWE3 bacterium CG_4_10_14_0_2_um_filter_41_14</name>
    <dbReference type="NCBI Taxonomy" id="1975072"/>
    <lineage>
        <taxon>Bacteria</taxon>
        <taxon>Katanobacteria</taxon>
    </lineage>
</organism>
<reference evidence="2" key="1">
    <citation type="submission" date="2017-09" db="EMBL/GenBank/DDBJ databases">
        <title>Depth-based differentiation of microbial function through sediment-hosted aquifers and enrichment of novel symbionts in the deep terrestrial subsurface.</title>
        <authorList>
            <person name="Probst A.J."/>
            <person name="Ladd B."/>
            <person name="Jarett J.K."/>
            <person name="Geller-Mcgrath D.E."/>
            <person name="Sieber C.M.K."/>
            <person name="Emerson J.B."/>
            <person name="Anantharaman K."/>
            <person name="Thomas B.C."/>
            <person name="Malmstrom R."/>
            <person name="Stieglmeier M."/>
            <person name="Klingl A."/>
            <person name="Woyke T."/>
            <person name="Ryan C.M."/>
            <person name="Banfield J.F."/>
        </authorList>
    </citation>
    <scope>NUCLEOTIDE SEQUENCE [LARGE SCALE GENOMIC DNA]</scope>
</reference>
<protein>
    <submittedName>
        <fullName evidence="1">Uncharacterized protein</fullName>
    </submittedName>
</protein>
<sequence length="747" mass="78982">DANDYELTDGRWFPYISYTPGWGGIFKIQAFGINASKSVAVTAGTTYLVVGRWDLDTTLDGTNYMSISVNDVASFGGTSWPFGIAATPTDFNVGGSSRTAPGIIEGLTIYRRPLFDGTYGIDVGNGDEINQIYNSGTGKDPTLVTGSWDVVFALPTNASTGALATGTGNAWSHPHASNLLYTSTINTGGFMMNGTASTDGWAALPGEWWTAGGSTGVVAAYQPIGATDLANSYVNKANPGTYDAAPGVAPTWDATNGWSYNGTTQYLTTGITPANGWSAITRFSNISGDSGALFGTYNYPLGGGFVIYPNVSSKVYYYNPGANAVAPNLTLGVLGVAGSVTYRNGVSDGTMGGSWPASLSSISLGSNTNQDGVRLQYLNGLIQATAFYNTTLTAPQVSAVTTAMQNLGTNDNVSALATAEKIFSGGYKVTSYGTNQGITRSFAATNGGDYVLRALGHSDGTCSPQVKITRADGTTEISHLDGTTTSTRTDPDVYIFTWESPAAESEQVQLINTASSGTCYWHQVEVLANLINNPSMETGAGDPWIPTGWTNTDFIVGDTETESIIKTSGNNSMKWNTTTQNKKLHQDVTVAVGDYINVGFSFYGDGSRGLFSVFTGNNFRPLEQHTTGVTYPGNSLAEWKLVKRVARQNLTPTTRFYVQNDLTASPTYLDDTYAFVLTPVSLTVTPASEANSLESTGLRVDGTDTLTQPITNLTATAGTIKFKFTPRHSFAVADLLGVTSPVIATLY</sequence>
<evidence type="ECO:0000313" key="1">
    <source>
        <dbReference type="EMBL" id="PIZ45089.1"/>
    </source>
</evidence>
<accession>A0A2M7TGA9</accession>
<name>A0A2M7TGA9_UNCKA</name>
<feature type="non-terminal residue" evidence="1">
    <location>
        <position position="747"/>
    </location>
</feature>
<comment type="caution">
    <text evidence="1">The sequence shown here is derived from an EMBL/GenBank/DDBJ whole genome shotgun (WGS) entry which is preliminary data.</text>
</comment>
<dbReference type="EMBL" id="PFNL01000149">
    <property type="protein sequence ID" value="PIZ45089.1"/>
    <property type="molecule type" value="Genomic_DNA"/>
</dbReference>
<proteinExistence type="predicted"/>
<evidence type="ECO:0000313" key="2">
    <source>
        <dbReference type="Proteomes" id="UP000228920"/>
    </source>
</evidence>
<gene>
    <name evidence="1" type="ORF">COY32_05630</name>
</gene>
<dbReference type="Gene3D" id="2.60.120.260">
    <property type="entry name" value="Galactose-binding domain-like"/>
    <property type="match status" value="1"/>
</dbReference>
<feature type="non-terminal residue" evidence="1">
    <location>
        <position position="1"/>
    </location>
</feature>
<dbReference type="Proteomes" id="UP000228920">
    <property type="component" value="Unassembled WGS sequence"/>
</dbReference>
<dbReference type="AlphaFoldDB" id="A0A2M7TGA9"/>